<evidence type="ECO:0000256" key="1">
    <source>
        <dbReference type="SAM" id="Phobius"/>
    </source>
</evidence>
<evidence type="ECO:0000313" key="2">
    <source>
        <dbReference type="EMBL" id="MFC7604406.1"/>
    </source>
</evidence>
<dbReference type="Proteomes" id="UP001596514">
    <property type="component" value="Unassembled WGS sequence"/>
</dbReference>
<keyword evidence="1" id="KW-0472">Membrane</keyword>
<gene>
    <name evidence="2" type="ORF">ACFQVD_30270</name>
</gene>
<keyword evidence="3" id="KW-1185">Reference proteome</keyword>
<comment type="caution">
    <text evidence="2">The sequence shown here is derived from an EMBL/GenBank/DDBJ whole genome shotgun (WGS) entry which is preliminary data.</text>
</comment>
<protein>
    <submittedName>
        <fullName evidence="2">Uncharacterized protein</fullName>
    </submittedName>
</protein>
<keyword evidence="1" id="KW-0812">Transmembrane</keyword>
<reference evidence="3" key="1">
    <citation type="journal article" date="2019" name="Int. J. Syst. Evol. Microbiol.">
        <title>The Global Catalogue of Microorganisms (GCM) 10K type strain sequencing project: providing services to taxonomists for standard genome sequencing and annotation.</title>
        <authorList>
            <consortium name="The Broad Institute Genomics Platform"/>
            <consortium name="The Broad Institute Genome Sequencing Center for Infectious Disease"/>
            <person name="Wu L."/>
            <person name="Ma J."/>
        </authorList>
    </citation>
    <scope>NUCLEOTIDE SEQUENCE [LARGE SCALE GENOMIC DNA]</scope>
    <source>
        <strain evidence="3">JCM 10083</strain>
    </source>
</reference>
<name>A0ABW2T800_9ACTN</name>
<dbReference type="RefSeq" id="WP_343961368.1">
    <property type="nucleotide sequence ID" value="NZ_BAAAGK010000005.1"/>
</dbReference>
<feature type="transmembrane region" description="Helical" evidence="1">
    <location>
        <begin position="21"/>
        <end position="45"/>
    </location>
</feature>
<accession>A0ABW2T800</accession>
<sequence length="160" mass="17444">MSNELVHAQRMMLEVATRRRPALIAAQVVGASQWFAALKAIAMLVRLGMPEVLPLLDAMSPDARRAMATEAVVRRWNRAGSAGRFGMIPQTALVAAGLLAVALHVVAAEREWELAARLKPLAAAARIRWNGRHSDPLAELDLPSVFAEALDVLPRRGRRS</sequence>
<dbReference type="EMBL" id="JBHTEE010000001">
    <property type="protein sequence ID" value="MFC7604406.1"/>
    <property type="molecule type" value="Genomic_DNA"/>
</dbReference>
<keyword evidence="1" id="KW-1133">Transmembrane helix</keyword>
<feature type="transmembrane region" description="Helical" evidence="1">
    <location>
        <begin position="87"/>
        <end position="107"/>
    </location>
</feature>
<organism evidence="2 3">
    <name type="scientific">Streptosporangium amethystogenes subsp. fukuiense</name>
    <dbReference type="NCBI Taxonomy" id="698418"/>
    <lineage>
        <taxon>Bacteria</taxon>
        <taxon>Bacillati</taxon>
        <taxon>Actinomycetota</taxon>
        <taxon>Actinomycetes</taxon>
        <taxon>Streptosporangiales</taxon>
        <taxon>Streptosporangiaceae</taxon>
        <taxon>Streptosporangium</taxon>
    </lineage>
</organism>
<proteinExistence type="predicted"/>
<evidence type="ECO:0000313" key="3">
    <source>
        <dbReference type="Proteomes" id="UP001596514"/>
    </source>
</evidence>